<evidence type="ECO:0000313" key="1">
    <source>
        <dbReference type="EMBL" id="KKL52180.1"/>
    </source>
</evidence>
<dbReference type="EMBL" id="LAZR01031985">
    <property type="protein sequence ID" value="KKL52180.1"/>
    <property type="molecule type" value="Genomic_DNA"/>
</dbReference>
<organism evidence="1">
    <name type="scientific">marine sediment metagenome</name>
    <dbReference type="NCBI Taxonomy" id="412755"/>
    <lineage>
        <taxon>unclassified sequences</taxon>
        <taxon>metagenomes</taxon>
        <taxon>ecological metagenomes</taxon>
    </lineage>
</organism>
<dbReference type="AlphaFoldDB" id="A0A0F9F4K8"/>
<feature type="non-terminal residue" evidence="1">
    <location>
        <position position="90"/>
    </location>
</feature>
<sequence length="90" mass="9380">MALGRYQQTSLTNTGTILQGGFQMGIAATAGIFAGGSLGTVLGIGNLTGLTENIEKTTTQAGNSDQPDAQVANHTMTITFDLLEFWPPSF</sequence>
<protein>
    <submittedName>
        <fullName evidence="1">Uncharacterized protein</fullName>
    </submittedName>
</protein>
<name>A0A0F9F4K8_9ZZZZ</name>
<proteinExistence type="predicted"/>
<comment type="caution">
    <text evidence="1">The sequence shown here is derived from an EMBL/GenBank/DDBJ whole genome shotgun (WGS) entry which is preliminary data.</text>
</comment>
<gene>
    <name evidence="1" type="ORF">LCGC14_2288030</name>
</gene>
<reference evidence="1" key="1">
    <citation type="journal article" date="2015" name="Nature">
        <title>Complex archaea that bridge the gap between prokaryotes and eukaryotes.</title>
        <authorList>
            <person name="Spang A."/>
            <person name="Saw J.H."/>
            <person name="Jorgensen S.L."/>
            <person name="Zaremba-Niedzwiedzka K."/>
            <person name="Martijn J."/>
            <person name="Lind A.E."/>
            <person name="van Eijk R."/>
            <person name="Schleper C."/>
            <person name="Guy L."/>
            <person name="Ettema T.J."/>
        </authorList>
    </citation>
    <scope>NUCLEOTIDE SEQUENCE</scope>
</reference>
<accession>A0A0F9F4K8</accession>